<dbReference type="PANTHER" id="PTHR16305">
    <property type="entry name" value="TESTICULAR SOLUBLE ADENYLYL CYCLASE"/>
    <property type="match status" value="1"/>
</dbReference>
<dbReference type="GO" id="GO:0004016">
    <property type="term" value="F:adenylate cyclase activity"/>
    <property type="evidence" value="ECO:0007669"/>
    <property type="project" value="TreeGrafter"/>
</dbReference>
<gene>
    <name evidence="4" type="ORF">FV139_10800</name>
</gene>
<dbReference type="InterPro" id="IPR041664">
    <property type="entry name" value="AAA_16"/>
</dbReference>
<feature type="domain" description="Orc1-like AAA ATPase" evidence="3">
    <location>
        <begin position="40"/>
        <end position="226"/>
    </location>
</feature>
<dbReference type="Proteomes" id="UP000321039">
    <property type="component" value="Unassembled WGS sequence"/>
</dbReference>
<evidence type="ECO:0000256" key="1">
    <source>
        <dbReference type="ARBA" id="ARBA00022741"/>
    </source>
</evidence>
<evidence type="ECO:0000259" key="3">
    <source>
        <dbReference type="Pfam" id="PF13191"/>
    </source>
</evidence>
<dbReference type="InterPro" id="IPR011990">
    <property type="entry name" value="TPR-like_helical_dom_sf"/>
</dbReference>
<evidence type="ECO:0000313" key="4">
    <source>
        <dbReference type="EMBL" id="TXS94325.1"/>
    </source>
</evidence>
<dbReference type="InterPro" id="IPR027417">
    <property type="entry name" value="P-loop_NTPase"/>
</dbReference>
<dbReference type="SUPFAM" id="SSF48452">
    <property type="entry name" value="TPR-like"/>
    <property type="match status" value="3"/>
</dbReference>
<reference evidence="4 5" key="1">
    <citation type="submission" date="2019-08" db="EMBL/GenBank/DDBJ databases">
        <title>Parahaliea maris sp. nov., isolated from the surface seawater.</title>
        <authorList>
            <person name="Liu Y."/>
        </authorList>
    </citation>
    <scope>NUCLEOTIDE SEQUENCE [LARGE SCALE GENOMIC DNA]</scope>
    <source>
        <strain evidence="4 5">HSLHS9</strain>
    </source>
</reference>
<name>A0A5C9A0D8_9GAMM</name>
<dbReference type="AlphaFoldDB" id="A0A5C9A0D8"/>
<dbReference type="Gene3D" id="3.40.50.300">
    <property type="entry name" value="P-loop containing nucleotide triphosphate hydrolases"/>
    <property type="match status" value="1"/>
</dbReference>
<dbReference type="SUPFAM" id="SSF52540">
    <property type="entry name" value="P-loop containing nucleoside triphosphate hydrolases"/>
    <property type="match status" value="1"/>
</dbReference>
<dbReference type="PANTHER" id="PTHR16305:SF28">
    <property type="entry name" value="GUANYLATE CYCLASE DOMAIN-CONTAINING PROTEIN"/>
    <property type="match status" value="1"/>
</dbReference>
<dbReference type="EMBL" id="VRZA01000003">
    <property type="protein sequence ID" value="TXS94325.1"/>
    <property type="molecule type" value="Genomic_DNA"/>
</dbReference>
<keyword evidence="1" id="KW-0547">Nucleotide-binding</keyword>
<dbReference type="Gene3D" id="1.25.40.10">
    <property type="entry name" value="Tetratricopeptide repeat domain"/>
    <property type="match status" value="1"/>
</dbReference>
<evidence type="ECO:0000313" key="5">
    <source>
        <dbReference type="Proteomes" id="UP000321039"/>
    </source>
</evidence>
<dbReference type="GO" id="GO:0005524">
    <property type="term" value="F:ATP binding"/>
    <property type="evidence" value="ECO:0007669"/>
    <property type="project" value="UniProtKB-KW"/>
</dbReference>
<evidence type="ECO:0000256" key="2">
    <source>
        <dbReference type="ARBA" id="ARBA00022840"/>
    </source>
</evidence>
<keyword evidence="5" id="KW-1185">Reference proteome</keyword>
<comment type="caution">
    <text evidence="4">The sequence shown here is derived from an EMBL/GenBank/DDBJ whole genome shotgun (WGS) entry which is preliminary data.</text>
</comment>
<keyword evidence="2" id="KW-0067">ATP-binding</keyword>
<organism evidence="4 5">
    <name type="scientific">Parahaliea maris</name>
    <dbReference type="NCBI Taxonomy" id="2716870"/>
    <lineage>
        <taxon>Bacteria</taxon>
        <taxon>Pseudomonadati</taxon>
        <taxon>Pseudomonadota</taxon>
        <taxon>Gammaproteobacteria</taxon>
        <taxon>Cellvibrionales</taxon>
        <taxon>Halieaceae</taxon>
        <taxon>Parahaliea</taxon>
    </lineage>
</organism>
<dbReference type="GO" id="GO:0005737">
    <property type="term" value="C:cytoplasm"/>
    <property type="evidence" value="ECO:0007669"/>
    <property type="project" value="TreeGrafter"/>
</dbReference>
<proteinExistence type="predicted"/>
<dbReference type="Pfam" id="PF13191">
    <property type="entry name" value="AAA_16"/>
    <property type="match status" value="1"/>
</dbReference>
<protein>
    <submittedName>
        <fullName evidence="4">AAA family ATPase</fullName>
    </submittedName>
</protein>
<sequence>MLEEVARQSHPRLGQGVAVYQLGKELTGDLANVMAEHSEIFGRDHEHSLLMEQWRTVLEGESEYVLIKGEPGMGKTSLLFNAVKELVAGGEAQLMLLSCEPYYRESPFRPLINFFERRVFEGKRLTPAERFQRLQEFVGGVLEEGDEEAVPLLAALVSNTGDDEVLVSTNRSSKQVREKTLALLVTLMERFSARKPLVLAVEDLHWADPSTRDLIESLLAYDPSTPILGLFTARPEFEPAWANLPDVIEINLNKLPARIAAEVVREQAGDDRLAPEVVQQIIDHAGGIPLYIEQLTRSLLESRQLGAQGEEITIPSTLKASLAARIDHLGPAKPLLQLCSVLGFEFSYELLRAVCEDSKEKLLRQVLGSIVNAGLIYQKGAFPEATFKFKHRLIMEVASQSLLRRTRQRLHQVIADKLESQFPEIGQTRPTQVAHHFSRAGNAPKAIEYWVGAAQLFQARFANQEAMAQVQRGLASLKDVQDPEQRNQFEITLQNLMGMIRLATRGYTNPEVRVAFERALELSDKVEQSPALFKMIVGLWMYYLIRGEYDRALELSDQLLRLAEAIDEAPEQLQANYCAGYSRYYRGDIPGTLEYFQRALDYIDSDADFSRQTPSRDDTRPHLLCMYALALWFHGDPEGADSAMQKSLAMARDHGQPYGLAWVLFFSTWLQRMRGKREQAATHAGEMIDICQERGFSFFVPLGMFFRASALEDPQERVEAMQQAFAIVLAAGARSGSGYLRALVVGELIGLGELDKAEDLARENAGYIEAQGEWLYGSENLRLQALLAYRKDGDAGRAACVLLQAIEQAREVHNLPFALSCALNLHALPGHEGQALQLLDEVLACYAGEDTSEDYQQALAIVNEATKRGLLARRVSL</sequence>
<accession>A0A5C9A0D8</accession>